<sequence length="505" mass="56205">MTKGTTRTSRTSNVTQAALAIAYYSDRETTYPFRGIGKVELEEVNPHLRGGRVENHLGKTTPSSPNRDSNLDLPVLSSRASTRQARAGNRFPKADAKYGLRPLVSDQWVRIRRGLPRLDRRPQSKLLVHCATQELTKLSYTIQTQRGGSNVRITHSCITATFKMAHAYNQAAILSTTVAAVASSGGTGGWNSAPNTQYHIQTDEGDERYFRYQTISGQYRKEKRLQDGTVVGSFGWVDPNGFLRLRDYVADNDGYRIVRTKMVFVGKDEPIGNAISKSKYVPSQGGTGFKPLSVPVPVVSSTPTPSIITSTTTSTEQVTPTPYSLPAVTTPAPSPINSYSYPSPSVPTNDLLYRPNALFPPSNTYLNPYIYTANNPSYSLSSDRRNYDHNVPIDTYDSAYQNFGTSLNTQVNQPTYSNSIQQQAQQFPLYDGIATTHNGFRYYLPRQYHEEENSGSDTRSGSFGYIDPFGIRRVTYYNTAPGTGFVHKKNNRYVGFNATPYDPRY</sequence>
<dbReference type="EMBL" id="OE180242">
    <property type="protein sequence ID" value="CAD7570879.1"/>
    <property type="molecule type" value="Genomic_DNA"/>
</dbReference>
<dbReference type="InterPro" id="IPR000618">
    <property type="entry name" value="Insect_cuticle"/>
</dbReference>
<evidence type="ECO:0000256" key="1">
    <source>
        <dbReference type="PROSITE-ProRule" id="PRU00497"/>
    </source>
</evidence>
<protein>
    <submittedName>
        <fullName evidence="3">(California timema) hypothetical protein</fullName>
    </submittedName>
</protein>
<organism evidence="3">
    <name type="scientific">Timema californicum</name>
    <name type="common">California timema</name>
    <name type="synonym">Walking stick</name>
    <dbReference type="NCBI Taxonomy" id="61474"/>
    <lineage>
        <taxon>Eukaryota</taxon>
        <taxon>Metazoa</taxon>
        <taxon>Ecdysozoa</taxon>
        <taxon>Arthropoda</taxon>
        <taxon>Hexapoda</taxon>
        <taxon>Insecta</taxon>
        <taxon>Pterygota</taxon>
        <taxon>Neoptera</taxon>
        <taxon>Polyneoptera</taxon>
        <taxon>Phasmatodea</taxon>
        <taxon>Timematodea</taxon>
        <taxon>Timematoidea</taxon>
        <taxon>Timematidae</taxon>
        <taxon>Timema</taxon>
    </lineage>
</organism>
<dbReference type="PANTHER" id="PTHR10380:SF206">
    <property type="entry name" value="GH27759P"/>
    <property type="match status" value="1"/>
</dbReference>
<dbReference type="PANTHER" id="PTHR10380">
    <property type="entry name" value="CUTICLE PROTEIN"/>
    <property type="match status" value="1"/>
</dbReference>
<dbReference type="AlphaFoldDB" id="A0A7R9J1F7"/>
<feature type="region of interest" description="Disordered" evidence="2">
    <location>
        <begin position="50"/>
        <end position="73"/>
    </location>
</feature>
<feature type="compositionally biased region" description="Polar residues" evidence="2">
    <location>
        <begin position="58"/>
        <end position="68"/>
    </location>
</feature>
<dbReference type="Pfam" id="PF00379">
    <property type="entry name" value="Chitin_bind_4"/>
    <property type="match status" value="1"/>
</dbReference>
<dbReference type="PROSITE" id="PS51155">
    <property type="entry name" value="CHIT_BIND_RR_2"/>
    <property type="match status" value="1"/>
</dbReference>
<dbReference type="GO" id="GO:0062129">
    <property type="term" value="C:chitin-based extracellular matrix"/>
    <property type="evidence" value="ECO:0007669"/>
    <property type="project" value="TreeGrafter"/>
</dbReference>
<gene>
    <name evidence="3" type="ORF">TCMB3V08_LOCUS3566</name>
</gene>
<evidence type="ECO:0000313" key="3">
    <source>
        <dbReference type="EMBL" id="CAD7570879.1"/>
    </source>
</evidence>
<reference evidence="3" key="1">
    <citation type="submission" date="2020-11" db="EMBL/GenBank/DDBJ databases">
        <authorList>
            <person name="Tran Van P."/>
        </authorList>
    </citation>
    <scope>NUCLEOTIDE SEQUENCE</scope>
</reference>
<dbReference type="GO" id="GO:0008010">
    <property type="term" value="F:structural constituent of chitin-based larval cuticle"/>
    <property type="evidence" value="ECO:0007669"/>
    <property type="project" value="TreeGrafter"/>
</dbReference>
<evidence type="ECO:0000256" key="2">
    <source>
        <dbReference type="SAM" id="MobiDB-lite"/>
    </source>
</evidence>
<accession>A0A7R9J1F7</accession>
<dbReference type="InterPro" id="IPR050468">
    <property type="entry name" value="Cuticle_Struct_Prot"/>
</dbReference>
<keyword evidence="1" id="KW-0193">Cuticle</keyword>
<proteinExistence type="predicted"/>
<name>A0A7R9J1F7_TIMCA</name>